<dbReference type="AlphaFoldDB" id="B9RVQ7"/>
<comment type="function">
    <text evidence="8">Component of the sequence-specific heterotrimeric transcription factor (NF-Y) which specifically recognizes a 5'-CCAAT-3' box motif found in the promoters of its target genes.</text>
</comment>
<feature type="compositionally biased region" description="Low complexity" evidence="9">
    <location>
        <begin position="33"/>
        <end position="56"/>
    </location>
</feature>
<dbReference type="OMA" id="HLYGMHH"/>
<dbReference type="GO" id="GO:0016602">
    <property type="term" value="C:CCAAT-binding factor complex"/>
    <property type="evidence" value="ECO:0007669"/>
    <property type="project" value="InterPro"/>
</dbReference>
<comment type="subunit">
    <text evidence="7">Heterotrimeric transcription factor composed of three components, NF-YA, NF-YB and NF-YC. NF-YB and NF-YC must interact and dimerize for NF-YA association and DNA binding.</text>
</comment>
<dbReference type="eggNOG" id="KOG1561">
    <property type="taxonomic scope" value="Eukaryota"/>
</dbReference>
<evidence type="ECO:0000256" key="2">
    <source>
        <dbReference type="ARBA" id="ARBA00023015"/>
    </source>
</evidence>
<evidence type="ECO:0000256" key="1">
    <source>
        <dbReference type="ARBA" id="ARBA00004123"/>
    </source>
</evidence>
<evidence type="ECO:0000313" key="10">
    <source>
        <dbReference type="EMBL" id="EEF44633.1"/>
    </source>
</evidence>
<dbReference type="SMART" id="SM00521">
    <property type="entry name" value="CBF"/>
    <property type="match status" value="1"/>
</dbReference>
<evidence type="ECO:0000256" key="5">
    <source>
        <dbReference type="ARBA" id="ARBA00023163"/>
    </source>
</evidence>
<dbReference type="Gene3D" id="6.10.250.2430">
    <property type="match status" value="1"/>
</dbReference>
<keyword evidence="4" id="KW-0010">Activator</keyword>
<proteinExistence type="inferred from homology"/>
<protein>
    <recommendedName>
        <fullName evidence="8">Nuclear transcription factor Y subunit</fullName>
    </recommendedName>
</protein>
<gene>
    <name evidence="10" type="ORF">RCOM_0968980</name>
</gene>
<keyword evidence="2 8" id="KW-0805">Transcription regulation</keyword>
<keyword evidence="6 8" id="KW-0539">Nucleus</keyword>
<feature type="region of interest" description="Disordered" evidence="9">
    <location>
        <begin position="220"/>
        <end position="244"/>
    </location>
</feature>
<dbReference type="STRING" id="3988.B9RVQ7"/>
<keyword evidence="5 8" id="KW-0804">Transcription</keyword>
<dbReference type="GO" id="GO:0000981">
    <property type="term" value="F:DNA-binding transcription factor activity, RNA polymerase II-specific"/>
    <property type="evidence" value="ECO:0000318"/>
    <property type="project" value="GO_Central"/>
</dbReference>
<accession>B9RVQ7</accession>
<dbReference type="GO" id="GO:0003677">
    <property type="term" value="F:DNA binding"/>
    <property type="evidence" value="ECO:0007669"/>
    <property type="project" value="UniProtKB-KW"/>
</dbReference>
<dbReference type="KEGG" id="rcu:8269092"/>
<organism evidence="10 11">
    <name type="scientific">Ricinus communis</name>
    <name type="common">Castor bean</name>
    <dbReference type="NCBI Taxonomy" id="3988"/>
    <lineage>
        <taxon>Eukaryota</taxon>
        <taxon>Viridiplantae</taxon>
        <taxon>Streptophyta</taxon>
        <taxon>Embryophyta</taxon>
        <taxon>Tracheophyta</taxon>
        <taxon>Spermatophyta</taxon>
        <taxon>Magnoliopsida</taxon>
        <taxon>eudicotyledons</taxon>
        <taxon>Gunneridae</taxon>
        <taxon>Pentapetalae</taxon>
        <taxon>rosids</taxon>
        <taxon>fabids</taxon>
        <taxon>Malpighiales</taxon>
        <taxon>Euphorbiaceae</taxon>
        <taxon>Acalyphoideae</taxon>
        <taxon>Acalypheae</taxon>
        <taxon>Ricinus</taxon>
    </lineage>
</organism>
<dbReference type="InParanoid" id="B9RVQ7"/>
<keyword evidence="11" id="KW-1185">Reference proteome</keyword>
<dbReference type="GO" id="GO:0006357">
    <property type="term" value="P:regulation of transcription by RNA polymerase II"/>
    <property type="evidence" value="ECO:0000318"/>
    <property type="project" value="GO_Central"/>
</dbReference>
<dbReference type="PROSITE" id="PS51152">
    <property type="entry name" value="NFYA_HAP2_2"/>
    <property type="match status" value="1"/>
</dbReference>
<comment type="similarity">
    <text evidence="8">Belongs to the NFYA/HAP2 subunit family.</text>
</comment>
<comment type="subcellular location">
    <subcellularLocation>
        <location evidence="1 8">Nucleus</location>
    </subcellularLocation>
</comment>
<evidence type="ECO:0000256" key="6">
    <source>
        <dbReference type="ARBA" id="ARBA00023242"/>
    </source>
</evidence>
<evidence type="ECO:0000256" key="4">
    <source>
        <dbReference type="ARBA" id="ARBA00023159"/>
    </source>
</evidence>
<dbReference type="PROSITE" id="PS00686">
    <property type="entry name" value="NFYA_HAP2_1"/>
    <property type="match status" value="1"/>
</dbReference>
<evidence type="ECO:0000256" key="3">
    <source>
        <dbReference type="ARBA" id="ARBA00023125"/>
    </source>
</evidence>
<evidence type="ECO:0000256" key="7">
    <source>
        <dbReference type="ARBA" id="ARBA00025911"/>
    </source>
</evidence>
<sequence length="336" mass="36470">MPAKLETRDQRLDQGVFQSSIYSQPWWRGVGNSSTFEESTSKSSSSDHLNGSLSNGPIRSQANLTLDNGANSNKDTQVAVSSQSDGINGQGHHLKQVPSSAPVTMVGHVEPNSQMELVGHSIVLTSYPYSDAQYGGMLPSYAPQAMVTPQLYGMHHARMALPLEMEEEPVYVNAKQFNGILRRRQARAKAEIEKKAIKARKPYLHESRHQHAMRRARGCGGRFLSSKKPESNTKNPASDNDVNSCINASTRSAILTGSEWLQKNGTRNLDSANGEGKGSTDHDMQSHSSSHGNGNGHGLSSIYHPSSGDGLDRGFLVQQRASTHWNGVTNGALPIN</sequence>
<dbReference type="InterPro" id="IPR001289">
    <property type="entry name" value="NFYA"/>
</dbReference>
<dbReference type="InterPro" id="IPR018362">
    <property type="entry name" value="CCAAT-binding_factor_CS"/>
</dbReference>
<feature type="compositionally biased region" description="Polar residues" evidence="9">
    <location>
        <begin position="232"/>
        <end position="244"/>
    </location>
</feature>
<dbReference type="PANTHER" id="PTHR12632">
    <property type="entry name" value="TRANSCRIPTION FACTOR NF-Y ALPHA-RELATED"/>
    <property type="match status" value="1"/>
</dbReference>
<feature type="region of interest" description="Disordered" evidence="9">
    <location>
        <begin position="264"/>
        <end position="306"/>
    </location>
</feature>
<evidence type="ECO:0000256" key="9">
    <source>
        <dbReference type="SAM" id="MobiDB-lite"/>
    </source>
</evidence>
<evidence type="ECO:0000313" key="11">
    <source>
        <dbReference type="Proteomes" id="UP000008311"/>
    </source>
</evidence>
<feature type="region of interest" description="Disordered" evidence="9">
    <location>
        <begin position="32"/>
        <end position="98"/>
    </location>
</feature>
<dbReference type="Proteomes" id="UP000008311">
    <property type="component" value="Unassembled WGS sequence"/>
</dbReference>
<dbReference type="EMBL" id="EQ973821">
    <property type="protein sequence ID" value="EEF44633.1"/>
    <property type="molecule type" value="Genomic_DNA"/>
</dbReference>
<evidence type="ECO:0000256" key="8">
    <source>
        <dbReference type="RuleBase" id="RU367155"/>
    </source>
</evidence>
<name>B9RVQ7_RICCO</name>
<dbReference type="Pfam" id="PF02045">
    <property type="entry name" value="CBFB_NFYA"/>
    <property type="match status" value="1"/>
</dbReference>
<reference evidence="11" key="1">
    <citation type="journal article" date="2010" name="Nat. Biotechnol.">
        <title>Draft genome sequence of the oilseed species Ricinus communis.</title>
        <authorList>
            <person name="Chan A.P."/>
            <person name="Crabtree J."/>
            <person name="Zhao Q."/>
            <person name="Lorenzi H."/>
            <person name="Orvis J."/>
            <person name="Puiu D."/>
            <person name="Melake-Berhan A."/>
            <person name="Jones K.M."/>
            <person name="Redman J."/>
            <person name="Chen G."/>
            <person name="Cahoon E.B."/>
            <person name="Gedil M."/>
            <person name="Stanke M."/>
            <person name="Haas B.J."/>
            <person name="Wortman J.R."/>
            <person name="Fraser-Liggett C.M."/>
            <person name="Ravel J."/>
            <person name="Rabinowicz P.D."/>
        </authorList>
    </citation>
    <scope>NUCLEOTIDE SEQUENCE [LARGE SCALE GENOMIC DNA]</scope>
    <source>
        <strain evidence="11">cv. Hale</strain>
    </source>
</reference>
<feature type="compositionally biased region" description="Polar residues" evidence="9">
    <location>
        <begin position="57"/>
        <end position="87"/>
    </location>
</feature>
<dbReference type="OrthoDB" id="1097733at2759"/>
<keyword evidence="3 8" id="KW-0238">DNA-binding</keyword>
<dbReference type="PRINTS" id="PR00616">
    <property type="entry name" value="CCAATSUBUNTB"/>
</dbReference>